<evidence type="ECO:0000256" key="6">
    <source>
        <dbReference type="ARBA" id="ARBA00035197"/>
    </source>
</evidence>
<dbReference type="PANTHER" id="PTHR12899">
    <property type="entry name" value="39S RIBOSOMAL PROTEIN L18, MITOCHONDRIAL"/>
    <property type="match status" value="1"/>
</dbReference>
<dbReference type="Pfam" id="PF00861">
    <property type="entry name" value="Ribosomal_L18p"/>
    <property type="match status" value="1"/>
</dbReference>
<evidence type="ECO:0000313" key="8">
    <source>
        <dbReference type="EMBL" id="MBI4132551.1"/>
    </source>
</evidence>
<comment type="subunit">
    <text evidence="7">Part of the 50S ribosomal subunit; part of the 5S rRNA/L5/L18/L25 subcomplex. Contacts the 5S and 23S rRNAs.</text>
</comment>
<comment type="function">
    <text evidence="7">This is one of the proteins that bind and probably mediate the attachment of the 5S RNA into the large ribosomal subunit, where it forms part of the central protuberance.</text>
</comment>
<comment type="caution">
    <text evidence="8">The sequence shown here is derived from an EMBL/GenBank/DDBJ whole genome shotgun (WGS) entry which is preliminary data.</text>
</comment>
<evidence type="ECO:0000256" key="3">
    <source>
        <dbReference type="ARBA" id="ARBA00022884"/>
    </source>
</evidence>
<evidence type="ECO:0000256" key="5">
    <source>
        <dbReference type="ARBA" id="ARBA00023274"/>
    </source>
</evidence>
<evidence type="ECO:0000313" key="9">
    <source>
        <dbReference type="Proteomes" id="UP000756703"/>
    </source>
</evidence>
<organism evidence="8 9">
    <name type="scientific">Candidatus Sungiibacteriota bacterium</name>
    <dbReference type="NCBI Taxonomy" id="2750080"/>
    <lineage>
        <taxon>Bacteria</taxon>
        <taxon>Candidatus Sungiibacteriota</taxon>
    </lineage>
</organism>
<dbReference type="GO" id="GO:0003735">
    <property type="term" value="F:structural constituent of ribosome"/>
    <property type="evidence" value="ECO:0007669"/>
    <property type="project" value="InterPro"/>
</dbReference>
<dbReference type="Gene3D" id="3.30.420.100">
    <property type="match status" value="1"/>
</dbReference>
<evidence type="ECO:0000256" key="1">
    <source>
        <dbReference type="ARBA" id="ARBA00007116"/>
    </source>
</evidence>
<reference evidence="8" key="1">
    <citation type="submission" date="2020-07" db="EMBL/GenBank/DDBJ databases">
        <title>Huge and variable diversity of episymbiotic CPR bacteria and DPANN archaea in groundwater ecosystems.</title>
        <authorList>
            <person name="He C.Y."/>
            <person name="Keren R."/>
            <person name="Whittaker M."/>
            <person name="Farag I.F."/>
            <person name="Doudna J."/>
            <person name="Cate J.H.D."/>
            <person name="Banfield J.F."/>
        </authorList>
    </citation>
    <scope>NUCLEOTIDE SEQUENCE</scope>
    <source>
        <strain evidence="8">NC_groundwater_1225_Ag_S-0.1um_56_177</strain>
    </source>
</reference>
<sequence length="122" mass="13620">MKAIQKKYTGRVRRARRTRARFRTNPVRPRMSVFRSLRHISVQLIDDGAGRTIASAADLEMVPAKRGGGPSFRERATWVGGRIAEKALALGIREVQFDRGRYRYHGLVAALAAGARKGGLKF</sequence>
<dbReference type="NCBIfam" id="TIGR00060">
    <property type="entry name" value="L18_bact"/>
    <property type="match status" value="1"/>
</dbReference>
<dbReference type="GO" id="GO:0008097">
    <property type="term" value="F:5S rRNA binding"/>
    <property type="evidence" value="ECO:0007669"/>
    <property type="project" value="TreeGrafter"/>
</dbReference>
<proteinExistence type="inferred from homology"/>
<keyword evidence="5 7" id="KW-0687">Ribonucleoprotein</keyword>
<dbReference type="CDD" id="cd00432">
    <property type="entry name" value="Ribosomal_L18_L5e"/>
    <property type="match status" value="1"/>
</dbReference>
<dbReference type="PANTHER" id="PTHR12899:SF3">
    <property type="entry name" value="LARGE RIBOSOMAL SUBUNIT PROTEIN UL18M"/>
    <property type="match status" value="1"/>
</dbReference>
<comment type="similarity">
    <text evidence="1 7">Belongs to the universal ribosomal protein uL18 family.</text>
</comment>
<evidence type="ECO:0000256" key="4">
    <source>
        <dbReference type="ARBA" id="ARBA00022980"/>
    </source>
</evidence>
<protein>
    <recommendedName>
        <fullName evidence="6 7">Large ribosomal subunit protein uL18</fullName>
    </recommendedName>
</protein>
<dbReference type="GO" id="GO:0006412">
    <property type="term" value="P:translation"/>
    <property type="evidence" value="ECO:0007669"/>
    <property type="project" value="UniProtKB-UniRule"/>
</dbReference>
<dbReference type="InterPro" id="IPR005484">
    <property type="entry name" value="Ribosomal_uL18_bac/plant/anim"/>
</dbReference>
<keyword evidence="3 7" id="KW-0694">RNA-binding</keyword>
<dbReference type="EMBL" id="JACQMI010000003">
    <property type="protein sequence ID" value="MBI4132551.1"/>
    <property type="molecule type" value="Genomic_DNA"/>
</dbReference>
<name>A0A933DRP5_9BACT</name>
<keyword evidence="2 7" id="KW-0699">rRNA-binding</keyword>
<gene>
    <name evidence="7" type="primary">rplR</name>
    <name evidence="8" type="ORF">HY473_00420</name>
</gene>
<dbReference type="AlphaFoldDB" id="A0A933DRP5"/>
<dbReference type="InterPro" id="IPR057268">
    <property type="entry name" value="Ribosomal_L18"/>
</dbReference>
<evidence type="ECO:0000256" key="7">
    <source>
        <dbReference type="HAMAP-Rule" id="MF_01337"/>
    </source>
</evidence>
<dbReference type="GO" id="GO:0022625">
    <property type="term" value="C:cytosolic large ribosomal subunit"/>
    <property type="evidence" value="ECO:0007669"/>
    <property type="project" value="TreeGrafter"/>
</dbReference>
<dbReference type="Proteomes" id="UP000756703">
    <property type="component" value="Unassembled WGS sequence"/>
</dbReference>
<keyword evidence="4 7" id="KW-0689">Ribosomal protein</keyword>
<evidence type="ECO:0000256" key="2">
    <source>
        <dbReference type="ARBA" id="ARBA00022730"/>
    </source>
</evidence>
<dbReference type="SUPFAM" id="SSF53137">
    <property type="entry name" value="Translational machinery components"/>
    <property type="match status" value="1"/>
</dbReference>
<dbReference type="HAMAP" id="MF_01337_B">
    <property type="entry name" value="Ribosomal_uL18_B"/>
    <property type="match status" value="1"/>
</dbReference>
<accession>A0A933DRP5</accession>
<dbReference type="InterPro" id="IPR004389">
    <property type="entry name" value="Ribosomal_uL18_bac-type"/>
</dbReference>